<evidence type="ECO:0000313" key="3">
    <source>
        <dbReference type="Proteomes" id="UP000315460"/>
    </source>
</evidence>
<dbReference type="EMBL" id="FXTG01000010">
    <property type="protein sequence ID" value="SMO87762.1"/>
    <property type="molecule type" value="Genomic_DNA"/>
</dbReference>
<gene>
    <name evidence="2" type="ORF">SAMN06265174_11068</name>
</gene>
<name>A0ABY1N6Q1_9ACTN</name>
<feature type="transmembrane region" description="Helical" evidence="1">
    <location>
        <begin position="85"/>
        <end position="103"/>
    </location>
</feature>
<feature type="transmembrane region" description="Helical" evidence="1">
    <location>
        <begin position="59"/>
        <end position="79"/>
    </location>
</feature>
<dbReference type="Proteomes" id="UP000315460">
    <property type="component" value="Unassembled WGS sequence"/>
</dbReference>
<accession>A0ABY1N6Q1</accession>
<protein>
    <recommendedName>
        <fullName evidence="4">Holin</fullName>
    </recommendedName>
</protein>
<keyword evidence="1" id="KW-0812">Transmembrane</keyword>
<evidence type="ECO:0000313" key="2">
    <source>
        <dbReference type="EMBL" id="SMO87762.1"/>
    </source>
</evidence>
<reference evidence="2 3" key="1">
    <citation type="submission" date="2017-05" db="EMBL/GenBank/DDBJ databases">
        <authorList>
            <person name="Varghese N."/>
            <person name="Submissions S."/>
        </authorList>
    </citation>
    <scope>NUCLEOTIDE SEQUENCE [LARGE SCALE GENOMIC DNA]</scope>
    <source>
        <strain evidence="2 3">DSM 45139</strain>
    </source>
</reference>
<evidence type="ECO:0000256" key="1">
    <source>
        <dbReference type="SAM" id="Phobius"/>
    </source>
</evidence>
<keyword evidence="3" id="KW-1185">Reference proteome</keyword>
<keyword evidence="1" id="KW-0472">Membrane</keyword>
<organism evidence="2 3">
    <name type="scientific">Dietzia kunjamensis subsp. schimae</name>
    <dbReference type="NCBI Taxonomy" id="498198"/>
    <lineage>
        <taxon>Bacteria</taxon>
        <taxon>Bacillati</taxon>
        <taxon>Actinomycetota</taxon>
        <taxon>Actinomycetes</taxon>
        <taxon>Mycobacteriales</taxon>
        <taxon>Dietziaceae</taxon>
        <taxon>Dietzia</taxon>
    </lineage>
</organism>
<evidence type="ECO:0008006" key="4">
    <source>
        <dbReference type="Google" id="ProtNLM"/>
    </source>
</evidence>
<comment type="caution">
    <text evidence="2">The sequence shown here is derived from an EMBL/GenBank/DDBJ whole genome shotgun (WGS) entry which is preliminary data.</text>
</comment>
<sequence length="124" mass="13886">MAWWRALVFEGQTMRGSDSPEVFVLLTFSVMFFVAADLTGAILLWHLKWGERTIMRTRAAVAGLIIVYGAASTTTLALIAASEWALGAILPGAFTAYVLYFTVREWRGHRVRRDRRDSPHPGES</sequence>
<feature type="transmembrane region" description="Helical" evidence="1">
    <location>
        <begin position="22"/>
        <end position="47"/>
    </location>
</feature>
<proteinExistence type="predicted"/>
<keyword evidence="1" id="KW-1133">Transmembrane helix</keyword>